<comment type="caution">
    <text evidence="1">The sequence shown here is derived from an EMBL/GenBank/DDBJ whole genome shotgun (WGS) entry which is preliminary data.</text>
</comment>
<dbReference type="Pfam" id="PF00805">
    <property type="entry name" value="Pentapeptide"/>
    <property type="match status" value="2"/>
</dbReference>
<dbReference type="RefSeq" id="WP_377819249.1">
    <property type="nucleotide sequence ID" value="NZ_JAGSYH010000004.1"/>
</dbReference>
<reference evidence="2" key="1">
    <citation type="journal article" date="2019" name="Int. J. Syst. Evol. Microbiol.">
        <title>The Global Catalogue of Microorganisms (GCM) 10K type strain sequencing project: providing services to taxonomists for standard genome sequencing and annotation.</title>
        <authorList>
            <consortium name="The Broad Institute Genomics Platform"/>
            <consortium name="The Broad Institute Genome Sequencing Center for Infectious Disease"/>
            <person name="Wu L."/>
            <person name="Ma J."/>
        </authorList>
    </citation>
    <scope>NUCLEOTIDE SEQUENCE [LARGE SCALE GENOMIC DNA]</scope>
    <source>
        <strain evidence="2">JCM 4087</strain>
    </source>
</reference>
<keyword evidence="2" id="KW-1185">Reference proteome</keyword>
<dbReference type="Gene3D" id="2.160.20.80">
    <property type="entry name" value="E3 ubiquitin-protein ligase SopA"/>
    <property type="match status" value="1"/>
</dbReference>
<dbReference type="EMBL" id="JBHSPH010000002">
    <property type="protein sequence ID" value="MFC5861973.1"/>
    <property type="molecule type" value="Genomic_DNA"/>
</dbReference>
<dbReference type="InterPro" id="IPR051082">
    <property type="entry name" value="Pentapeptide-BTB/POZ_domain"/>
</dbReference>
<dbReference type="PANTHER" id="PTHR14136:SF17">
    <property type="entry name" value="BTB_POZ DOMAIN-CONTAINING PROTEIN KCTD9"/>
    <property type="match status" value="1"/>
</dbReference>
<dbReference type="SUPFAM" id="SSF141571">
    <property type="entry name" value="Pentapeptide repeat-like"/>
    <property type="match status" value="1"/>
</dbReference>
<gene>
    <name evidence="1" type="ORF">ACFPT7_06690</name>
</gene>
<evidence type="ECO:0000313" key="2">
    <source>
        <dbReference type="Proteomes" id="UP001596091"/>
    </source>
</evidence>
<organism evidence="1 2">
    <name type="scientific">Acidicapsa dinghuensis</name>
    <dbReference type="NCBI Taxonomy" id="2218256"/>
    <lineage>
        <taxon>Bacteria</taxon>
        <taxon>Pseudomonadati</taxon>
        <taxon>Acidobacteriota</taxon>
        <taxon>Terriglobia</taxon>
        <taxon>Terriglobales</taxon>
        <taxon>Acidobacteriaceae</taxon>
        <taxon>Acidicapsa</taxon>
    </lineage>
</organism>
<proteinExistence type="predicted"/>
<dbReference type="PANTHER" id="PTHR14136">
    <property type="entry name" value="BTB_POZ DOMAIN-CONTAINING PROTEIN KCTD9"/>
    <property type="match status" value="1"/>
</dbReference>
<name>A0ABW1EG49_9BACT</name>
<accession>A0ABW1EG49</accession>
<sequence>MANSEHLEKIKQGQQAWNLWREQNSEIKPDLSGADLSGIRLRGANLHDVNLSKVNFGGEADFIGVHLAGVTMPKADLFKAKLVKATLNHADLSGANLRQANLHRANLWWANLSGADLYGANLRWATLYEANLSNADLRNANLQGTGLSKATLTGAKLWEAQRAEWNIDDVVCESVFWDQFAKSPTVYKPGEFEHLYSDQTTIELFYEGGISSFELNTLPALLQHLASKHPDTSIHLKTIEQTGGGAKITISLGDADESLKDKIEADAVQIVRAQLSLRDNENLRLQIQNDLLREQHRETIRLMLASSAPQITFNAPVHTAAIPSGNAKVELHQTFNDNTALIQLIDKLLTRNTELTAAQSSEVEEAKAELQKPEPQKSRLSGFYDFLKTIPKEAILKGAGKLGEKAAEADWFSLLRQLGEVIHHLH</sequence>
<evidence type="ECO:0000313" key="1">
    <source>
        <dbReference type="EMBL" id="MFC5861973.1"/>
    </source>
</evidence>
<dbReference type="Proteomes" id="UP001596091">
    <property type="component" value="Unassembled WGS sequence"/>
</dbReference>
<protein>
    <submittedName>
        <fullName evidence="1">Pentapeptide repeat-containing protein</fullName>
    </submittedName>
</protein>
<dbReference type="InterPro" id="IPR001646">
    <property type="entry name" value="5peptide_repeat"/>
</dbReference>